<keyword evidence="2" id="KW-0805">Transcription regulation</keyword>
<dbReference type="EMBL" id="JACGCM010001557">
    <property type="protein sequence ID" value="KAF6153732.1"/>
    <property type="molecule type" value="Genomic_DNA"/>
</dbReference>
<organism evidence="5 6">
    <name type="scientific">Kingdonia uniflora</name>
    <dbReference type="NCBI Taxonomy" id="39325"/>
    <lineage>
        <taxon>Eukaryota</taxon>
        <taxon>Viridiplantae</taxon>
        <taxon>Streptophyta</taxon>
        <taxon>Embryophyta</taxon>
        <taxon>Tracheophyta</taxon>
        <taxon>Spermatophyta</taxon>
        <taxon>Magnoliopsida</taxon>
        <taxon>Ranunculales</taxon>
        <taxon>Circaeasteraceae</taxon>
        <taxon>Kingdonia</taxon>
    </lineage>
</organism>
<comment type="caution">
    <text evidence="5">The sequence shown here is derived from an EMBL/GenBank/DDBJ whole genome shotgun (WGS) entry which is preliminary data.</text>
</comment>
<keyword evidence="3" id="KW-0804">Transcription</keyword>
<dbReference type="PRINTS" id="PR00615">
    <property type="entry name" value="CCAATSUBUNTA"/>
</dbReference>
<dbReference type="Pfam" id="PF00808">
    <property type="entry name" value="CBFD_NFYB_HMF"/>
    <property type="match status" value="1"/>
</dbReference>
<dbReference type="GO" id="GO:0046982">
    <property type="term" value="F:protein heterodimerization activity"/>
    <property type="evidence" value="ECO:0007669"/>
    <property type="project" value="InterPro"/>
</dbReference>
<comment type="similarity">
    <text evidence="1">Belongs to the NFYB/HAP3 subunit family.</text>
</comment>
<dbReference type="SUPFAM" id="SSF47113">
    <property type="entry name" value="Histone-fold"/>
    <property type="match status" value="1"/>
</dbReference>
<dbReference type="Gene3D" id="1.10.20.10">
    <property type="entry name" value="Histone, subunit A"/>
    <property type="match status" value="1"/>
</dbReference>
<evidence type="ECO:0000313" key="5">
    <source>
        <dbReference type="EMBL" id="KAF6153732.1"/>
    </source>
</evidence>
<dbReference type="PANTHER" id="PTHR11064:SF196">
    <property type="entry name" value="NUCLEAR TRANSCRIPTION FACTOR Y SUBUNIT B-6"/>
    <property type="match status" value="1"/>
</dbReference>
<proteinExistence type="inferred from homology"/>
<reference evidence="5 6" key="1">
    <citation type="journal article" date="2020" name="IScience">
        <title>Genome Sequencing of the Endangered Kingdonia uniflora (Circaeasteraceae, Ranunculales) Reveals Potential Mechanisms of Evolutionary Specialization.</title>
        <authorList>
            <person name="Sun Y."/>
            <person name="Deng T."/>
            <person name="Zhang A."/>
            <person name="Moore M.J."/>
            <person name="Landis J.B."/>
            <person name="Lin N."/>
            <person name="Zhang H."/>
            <person name="Zhang X."/>
            <person name="Huang J."/>
            <person name="Zhang X."/>
            <person name="Sun H."/>
            <person name="Wang H."/>
        </authorList>
    </citation>
    <scope>NUCLEOTIDE SEQUENCE [LARGE SCALE GENOMIC DNA]</scope>
    <source>
        <strain evidence="5">TB1705</strain>
        <tissue evidence="5">Leaf</tissue>
    </source>
</reference>
<dbReference type="InterPro" id="IPR027113">
    <property type="entry name" value="Transc_fact_NFYB/HAP3"/>
</dbReference>
<dbReference type="GO" id="GO:0016602">
    <property type="term" value="C:CCAAT-binding factor complex"/>
    <property type="evidence" value="ECO:0007669"/>
    <property type="project" value="InterPro"/>
</dbReference>
<evidence type="ECO:0000256" key="2">
    <source>
        <dbReference type="ARBA" id="ARBA00023015"/>
    </source>
</evidence>
<dbReference type="GO" id="GO:0000978">
    <property type="term" value="F:RNA polymerase II cis-regulatory region sequence-specific DNA binding"/>
    <property type="evidence" value="ECO:0007669"/>
    <property type="project" value="TreeGrafter"/>
</dbReference>
<evidence type="ECO:0000259" key="4">
    <source>
        <dbReference type="Pfam" id="PF00808"/>
    </source>
</evidence>
<evidence type="ECO:0000313" key="6">
    <source>
        <dbReference type="Proteomes" id="UP000541444"/>
    </source>
</evidence>
<sequence>MEHGEGNNVGQKLDEGASAVATVVVGVAQPEIENVDDSATAEVVAENVPNVRVVKDPFMYMPVANVIRIMRKVLPYHAKISDDAKETVQQCVFEFIRFVTQMANAHCHYEQRKTVIADDLIWALGRLGFNQYIAPLSVYLHRYRESEADRGTARGDPMMGRIMSPMMGPVVSPVMGPPQGPFGNKPFMPQVHMGMPMMGQQQPPPAAAFYGGPMGPYFMDGAQFNMSPNLIPNQPMNNNQAQYPMNVNPAQYLNPGEQLNPTQLLVLMRRNNPYGP</sequence>
<dbReference type="GO" id="GO:0001228">
    <property type="term" value="F:DNA-binding transcription activator activity, RNA polymerase II-specific"/>
    <property type="evidence" value="ECO:0007669"/>
    <property type="project" value="InterPro"/>
</dbReference>
<dbReference type="OrthoDB" id="386949at2759"/>
<name>A0A7J7MFZ1_9MAGN</name>
<dbReference type="InterPro" id="IPR009072">
    <property type="entry name" value="Histone-fold"/>
</dbReference>
<dbReference type="InterPro" id="IPR003958">
    <property type="entry name" value="CBFA_NFYB_domain"/>
</dbReference>
<gene>
    <name evidence="5" type="ORF">GIB67_000965</name>
</gene>
<dbReference type="Proteomes" id="UP000541444">
    <property type="component" value="Unassembled WGS sequence"/>
</dbReference>
<evidence type="ECO:0000256" key="3">
    <source>
        <dbReference type="ARBA" id="ARBA00023163"/>
    </source>
</evidence>
<dbReference type="AlphaFoldDB" id="A0A7J7MFZ1"/>
<evidence type="ECO:0000256" key="1">
    <source>
        <dbReference type="ARBA" id="ARBA00009053"/>
    </source>
</evidence>
<dbReference type="PANTHER" id="PTHR11064">
    <property type="entry name" value="CCAAT-BINDING TRANSCRIPTION FACTOR-RELATED"/>
    <property type="match status" value="1"/>
</dbReference>
<accession>A0A7J7MFZ1</accession>
<dbReference type="CDD" id="cd22907">
    <property type="entry name" value="HFD_NFYB"/>
    <property type="match status" value="1"/>
</dbReference>
<keyword evidence="6" id="KW-1185">Reference proteome</keyword>
<protein>
    <recommendedName>
        <fullName evidence="4">Transcription factor CBF/NF-Y/archaeal histone domain-containing protein</fullName>
    </recommendedName>
</protein>
<feature type="domain" description="Transcription factor CBF/NF-Y/archaeal histone" evidence="4">
    <location>
        <begin position="60"/>
        <end position="124"/>
    </location>
</feature>